<protein>
    <submittedName>
        <fullName evidence="11">Zinc finger protein 808</fullName>
    </submittedName>
</protein>
<dbReference type="OrthoDB" id="6077919at2759"/>
<evidence type="ECO:0000256" key="5">
    <source>
        <dbReference type="ARBA" id="ARBA00022833"/>
    </source>
</evidence>
<evidence type="ECO:0000256" key="4">
    <source>
        <dbReference type="ARBA" id="ARBA00022771"/>
    </source>
</evidence>
<dbReference type="GO" id="GO:0005634">
    <property type="term" value="C:nucleus"/>
    <property type="evidence" value="ECO:0007669"/>
    <property type="project" value="UniProtKB-SubCell"/>
</dbReference>
<evidence type="ECO:0000256" key="2">
    <source>
        <dbReference type="ARBA" id="ARBA00022723"/>
    </source>
</evidence>
<evidence type="ECO:0000259" key="10">
    <source>
        <dbReference type="PROSITE" id="PS51915"/>
    </source>
</evidence>
<feature type="binding site" evidence="8">
    <location>
        <position position="54"/>
    </location>
    <ligand>
        <name>Zn(2+)</name>
        <dbReference type="ChEBI" id="CHEBI:29105"/>
    </ligand>
</feature>
<comment type="subcellular location">
    <subcellularLocation>
        <location evidence="1">Nucleus</location>
    </subcellularLocation>
</comment>
<keyword evidence="3" id="KW-0677">Repeat</keyword>
<evidence type="ECO:0000256" key="1">
    <source>
        <dbReference type="ARBA" id="ARBA00004123"/>
    </source>
</evidence>
<dbReference type="FunFam" id="3.30.160.60:FF:001049">
    <property type="entry name" value="zinc finger protein 319"/>
    <property type="match status" value="1"/>
</dbReference>
<dbReference type="EMBL" id="GAMC01003798">
    <property type="protein sequence ID" value="JAC02758.1"/>
    <property type="molecule type" value="mRNA"/>
</dbReference>
<keyword evidence="6" id="KW-0539">Nucleus</keyword>
<accession>W8BU77</accession>
<dbReference type="SMART" id="SM00868">
    <property type="entry name" value="zf-AD"/>
    <property type="match status" value="1"/>
</dbReference>
<reference evidence="11" key="2">
    <citation type="journal article" date="2014" name="BMC Genomics">
        <title>A genomic perspective to assessing quality of mass-reared SIT flies used in Mediterranean fruit fly (Ceratitis capitata) eradication in California.</title>
        <authorList>
            <person name="Calla B."/>
            <person name="Hall B."/>
            <person name="Hou S."/>
            <person name="Geib S.M."/>
        </authorList>
    </citation>
    <scope>NUCLEOTIDE SEQUENCE</scope>
</reference>
<feature type="binding site" evidence="8">
    <location>
        <position position="6"/>
    </location>
    <ligand>
        <name>Zn(2+)</name>
        <dbReference type="ChEBI" id="CHEBI:29105"/>
    </ligand>
</feature>
<dbReference type="Pfam" id="PF00096">
    <property type="entry name" value="zf-C2H2"/>
    <property type="match status" value="4"/>
</dbReference>
<dbReference type="GeneID" id="105664587"/>
<dbReference type="Pfam" id="PF13913">
    <property type="entry name" value="zf-C2HC_2"/>
    <property type="match status" value="1"/>
</dbReference>
<dbReference type="InterPro" id="IPR013087">
    <property type="entry name" value="Znf_C2H2_type"/>
</dbReference>
<evidence type="ECO:0000259" key="9">
    <source>
        <dbReference type="PROSITE" id="PS50157"/>
    </source>
</evidence>
<feature type="domain" description="C2H2-type" evidence="9">
    <location>
        <begin position="473"/>
        <end position="500"/>
    </location>
</feature>
<dbReference type="SUPFAM" id="SSF57667">
    <property type="entry name" value="beta-beta-alpha zinc fingers"/>
    <property type="match status" value="3"/>
</dbReference>
<evidence type="ECO:0000256" key="3">
    <source>
        <dbReference type="ARBA" id="ARBA00022737"/>
    </source>
</evidence>
<dbReference type="PROSITE" id="PS00028">
    <property type="entry name" value="ZINC_FINGER_C2H2_1"/>
    <property type="match status" value="8"/>
</dbReference>
<dbReference type="Pfam" id="PF13894">
    <property type="entry name" value="zf-C2H2_4"/>
    <property type="match status" value="1"/>
</dbReference>
<keyword evidence="2 8" id="KW-0479">Metal-binding</keyword>
<gene>
    <name evidence="11" type="primary">ZN808</name>
</gene>
<dbReference type="InterPro" id="IPR012934">
    <property type="entry name" value="Znf_AD"/>
</dbReference>
<dbReference type="InterPro" id="IPR036236">
    <property type="entry name" value="Znf_C2H2_sf"/>
</dbReference>
<dbReference type="Pfam" id="PF07776">
    <property type="entry name" value="zf-AD"/>
    <property type="match status" value="1"/>
</dbReference>
<keyword evidence="4 7" id="KW-0863">Zinc-finger</keyword>
<dbReference type="SUPFAM" id="SSF57716">
    <property type="entry name" value="Glucocorticoid receptor-like (DNA-binding domain)"/>
    <property type="match status" value="1"/>
</dbReference>
<evidence type="ECO:0000313" key="11">
    <source>
        <dbReference type="EMBL" id="JAC02758.1"/>
    </source>
</evidence>
<dbReference type="InterPro" id="IPR050888">
    <property type="entry name" value="ZnF_C2H2-type_TF"/>
</dbReference>
<dbReference type="KEGG" id="ccat:105664587"/>
<feature type="domain" description="C2H2-type" evidence="9">
    <location>
        <begin position="500"/>
        <end position="527"/>
    </location>
</feature>
<feature type="domain" description="C2H2-type" evidence="9">
    <location>
        <begin position="211"/>
        <end position="233"/>
    </location>
</feature>
<feature type="domain" description="C2H2-type" evidence="9">
    <location>
        <begin position="445"/>
        <end position="472"/>
    </location>
</feature>
<feature type="binding site" evidence="8">
    <location>
        <position position="3"/>
    </location>
    <ligand>
        <name>Zn(2+)</name>
        <dbReference type="ChEBI" id="CHEBI:29105"/>
    </ligand>
</feature>
<evidence type="ECO:0000256" key="6">
    <source>
        <dbReference type="ARBA" id="ARBA00023242"/>
    </source>
</evidence>
<sequence>MQCRVCLQSNCNSLIEMDLLVSDEGETLYDCFNACTRLCASANDGLPNTLCKKCTKKLEIAFDFRKCALLSNEEFKRILKLANTKTESLQLVNANDLEEHTSDPLEMEPSESIEIVKQHKVLGETSLDTWELVPEDSYNAEIILEDLRPEDETTSDMQPDDIMQDNSCNTDNEDDLISEVFSESQASALNELEFQNQTNYVDSDSNVTAPYQCEYCSDEFSTDGELHDHVKKHIFKCQFCPKICINMSYYEKHLNRLHSSNASAEPILVEGAEINKDKRIVCTLCNMTYSTLGAYRRHAVKTHDFDFTKKDTNKDGVNDIQKDYTVKTNNYFLQEEISQGGVEINDCITKIQKKKNYLCSFCPRVLLSKGGLAQHEAKQHLKIEPDLNQCPFCGKTFKRDYLGKHMDVVHNEVRKFKCNICGRMFKTQHVAARHRLLHNSKDHNFSCSVCNKRFTEKSALNVHMRLHTGEMPFSCNICEKRFRIRGHLTYHLKLHVNAKHKCDICDKEFKHPKSLQNHLYVHSGLMPYTCTICEYGNVKREYFTKHMLQKHNKEMTPEELFEMYKSNTGRPLYAKIIERID</sequence>
<feature type="domain" description="C2H2-type" evidence="9">
    <location>
        <begin position="357"/>
        <end position="385"/>
    </location>
</feature>
<dbReference type="PROSITE" id="PS50157">
    <property type="entry name" value="ZINC_FINGER_C2H2_2"/>
    <property type="match status" value="6"/>
</dbReference>
<evidence type="ECO:0000256" key="8">
    <source>
        <dbReference type="PROSITE-ProRule" id="PRU01263"/>
    </source>
</evidence>
<name>W8BU77_CERCA</name>
<dbReference type="Gene3D" id="3.30.160.60">
    <property type="entry name" value="Classic Zinc Finger"/>
    <property type="match status" value="6"/>
</dbReference>
<reference evidence="11" key="1">
    <citation type="submission" date="2013-07" db="EMBL/GenBank/DDBJ databases">
        <authorList>
            <person name="Geib S."/>
        </authorList>
    </citation>
    <scope>NUCLEOTIDE SEQUENCE</scope>
</reference>
<dbReference type="PROSITE" id="PS51915">
    <property type="entry name" value="ZAD"/>
    <property type="match status" value="1"/>
</dbReference>
<feature type="domain" description="ZAD" evidence="10">
    <location>
        <begin position="1"/>
        <end position="78"/>
    </location>
</feature>
<keyword evidence="5 8" id="KW-0862">Zinc</keyword>
<dbReference type="AlphaFoldDB" id="W8BU77"/>
<organism evidence="11">
    <name type="scientific">Ceratitis capitata</name>
    <name type="common">Mediterranean fruit fly</name>
    <name type="synonym">Tephritis capitata</name>
    <dbReference type="NCBI Taxonomy" id="7213"/>
    <lineage>
        <taxon>Eukaryota</taxon>
        <taxon>Metazoa</taxon>
        <taxon>Ecdysozoa</taxon>
        <taxon>Arthropoda</taxon>
        <taxon>Hexapoda</taxon>
        <taxon>Insecta</taxon>
        <taxon>Pterygota</taxon>
        <taxon>Neoptera</taxon>
        <taxon>Endopterygota</taxon>
        <taxon>Diptera</taxon>
        <taxon>Brachycera</taxon>
        <taxon>Muscomorpha</taxon>
        <taxon>Tephritoidea</taxon>
        <taxon>Tephritidae</taxon>
        <taxon>Ceratitis</taxon>
        <taxon>Ceratitis</taxon>
    </lineage>
</organism>
<proteinExistence type="evidence at transcript level"/>
<dbReference type="SMART" id="SM00355">
    <property type="entry name" value="ZnF_C2H2"/>
    <property type="match status" value="10"/>
</dbReference>
<dbReference type="PANTHER" id="PTHR24406">
    <property type="entry name" value="TRANSCRIPTIONAL REPRESSOR CTCFL-RELATED"/>
    <property type="match status" value="1"/>
</dbReference>
<dbReference type="FunFam" id="3.30.160.60:FF:001573">
    <property type="entry name" value="Zinc finger protein 407"/>
    <property type="match status" value="1"/>
</dbReference>
<feature type="binding site" evidence="8">
    <location>
        <position position="51"/>
    </location>
    <ligand>
        <name>Zn(2+)</name>
        <dbReference type="ChEBI" id="CHEBI:29105"/>
    </ligand>
</feature>
<evidence type="ECO:0000256" key="7">
    <source>
        <dbReference type="PROSITE-ProRule" id="PRU00042"/>
    </source>
</evidence>
<feature type="domain" description="C2H2-type" evidence="9">
    <location>
        <begin position="416"/>
        <end position="443"/>
    </location>
</feature>
<dbReference type="GO" id="GO:0008270">
    <property type="term" value="F:zinc ion binding"/>
    <property type="evidence" value="ECO:0007669"/>
    <property type="project" value="UniProtKB-UniRule"/>
</dbReference>